<dbReference type="EMBL" id="QBQT01000506">
    <property type="protein sequence ID" value="PUD72310.1"/>
    <property type="molecule type" value="Genomic_DNA"/>
</dbReference>
<feature type="compositionally biased region" description="Basic and acidic residues" evidence="1">
    <location>
        <begin position="46"/>
        <end position="70"/>
    </location>
</feature>
<organism evidence="2 3">
    <name type="scientific">Helicobacter pylori</name>
    <name type="common">Campylobacter pylori</name>
    <dbReference type="NCBI Taxonomy" id="210"/>
    <lineage>
        <taxon>Bacteria</taxon>
        <taxon>Pseudomonadati</taxon>
        <taxon>Campylobacterota</taxon>
        <taxon>Epsilonproteobacteria</taxon>
        <taxon>Campylobacterales</taxon>
        <taxon>Helicobacteraceae</taxon>
        <taxon>Helicobacter</taxon>
    </lineage>
</organism>
<proteinExistence type="predicted"/>
<evidence type="ECO:0000256" key="1">
    <source>
        <dbReference type="SAM" id="MobiDB-lite"/>
    </source>
</evidence>
<gene>
    <name evidence="2" type="ORF">C2R72_08080</name>
</gene>
<evidence type="ECO:0000313" key="3">
    <source>
        <dbReference type="Proteomes" id="UP000244700"/>
    </source>
</evidence>
<reference evidence="2 3" key="1">
    <citation type="submission" date="2018-01" db="EMBL/GenBank/DDBJ databases">
        <title>Helicobacter pylori genome-wide association study shows promise for predicting gastric cancer risk.</title>
        <authorList>
            <person name="Berthenet E."/>
            <person name="Yahara K."/>
            <person name="Thorell K."/>
            <person name="Pascoe B."/>
            <person name="Meric G."/>
            <person name="Mikhail J.M."/>
            <person name="Engstrand L."/>
            <person name="Enroth H."/>
            <person name="Burette A."/>
            <person name="Megraud F."/>
            <person name="Atherton J."/>
            <person name="Smith S."/>
            <person name="Wilkinson T.S."/>
            <person name="Hitchings M.D."/>
            <person name="Falush D."/>
            <person name="Sheppard S.K."/>
        </authorList>
    </citation>
    <scope>NUCLEOTIDE SEQUENCE [LARGE SCALE GENOMIC DNA]</scope>
    <source>
        <strain evidence="2 3">GIL237</strain>
    </source>
</reference>
<comment type="caution">
    <text evidence="2">The sequence shown here is derived from an EMBL/GenBank/DDBJ whole genome shotgun (WGS) entry which is preliminary data.</text>
</comment>
<evidence type="ECO:0000313" key="2">
    <source>
        <dbReference type="EMBL" id="PUD72310.1"/>
    </source>
</evidence>
<accession>A0A2T6V336</accession>
<dbReference type="AlphaFoldDB" id="A0A2T6V336"/>
<protein>
    <submittedName>
        <fullName evidence="2">Uncharacterized protein</fullName>
    </submittedName>
</protein>
<name>A0A2T6V336_HELPX</name>
<feature type="region of interest" description="Disordered" evidence="1">
    <location>
        <begin position="42"/>
        <end position="70"/>
    </location>
</feature>
<feature type="non-terminal residue" evidence="2">
    <location>
        <position position="1"/>
    </location>
</feature>
<dbReference type="Proteomes" id="UP000244700">
    <property type="component" value="Unassembled WGS sequence"/>
</dbReference>
<sequence>NEREFKDNTIPFTFLPISGLKNNPNEMKETIQKLCELDNNPIVLTDDDRKDNSDPQKAKSEEFKNANEEMHDPIRILQLSKCNKNFKQIEDCFSTSDREKYAKNKRKELAMAFKTRLLYSGKDDVVSEETKNNFLKLFEWIVWITNLIKC</sequence>